<accession>A0A8D3X0Z3</accession>
<evidence type="ECO:0000256" key="1">
    <source>
        <dbReference type="SAM" id="Phobius"/>
    </source>
</evidence>
<sequence length="84" mass="10168">MVYLVCTIVVSIIFIFNIVKDRNFIWLCMFIPLLIHFLITQTQLFNFIIDPFKIWVILIIYIATYFTVFLYDFSKMKPEKSKEC</sequence>
<dbReference type="Proteomes" id="UP000001283">
    <property type="component" value="Chromosome"/>
</dbReference>
<feature type="transmembrane region" description="Helical" evidence="1">
    <location>
        <begin position="54"/>
        <end position="73"/>
    </location>
</feature>
<keyword evidence="1" id="KW-0472">Membrane</keyword>
<protein>
    <submittedName>
        <fullName evidence="2">Uncharacterized protein</fullName>
    </submittedName>
</protein>
<proteinExistence type="predicted"/>
<feature type="transmembrane region" description="Helical" evidence="1">
    <location>
        <begin position="24"/>
        <end position="48"/>
    </location>
</feature>
<keyword evidence="1" id="KW-0812">Transmembrane</keyword>
<name>A0A8D3X0Z3_PRIMW</name>
<dbReference type="KEGG" id="bmh:BMWSH_3446"/>
<dbReference type="AlphaFoldDB" id="A0A8D3X0Z3"/>
<keyword evidence="1" id="KW-1133">Transmembrane helix</keyword>
<gene>
    <name evidence="2" type="ORF">BMWSH_3446</name>
</gene>
<organism evidence="2 3">
    <name type="scientific">Priestia megaterium (strain WSH-002)</name>
    <name type="common">Bacillus megaterium</name>
    <dbReference type="NCBI Taxonomy" id="1006007"/>
    <lineage>
        <taxon>Bacteria</taxon>
        <taxon>Bacillati</taxon>
        <taxon>Bacillota</taxon>
        <taxon>Bacilli</taxon>
        <taxon>Bacillales</taxon>
        <taxon>Bacillaceae</taxon>
        <taxon>Priestia</taxon>
    </lineage>
</organism>
<dbReference type="EMBL" id="CP003017">
    <property type="protein sequence ID" value="AEN90328.1"/>
    <property type="molecule type" value="Genomic_DNA"/>
</dbReference>
<evidence type="ECO:0000313" key="2">
    <source>
        <dbReference type="EMBL" id="AEN90328.1"/>
    </source>
</evidence>
<evidence type="ECO:0000313" key="3">
    <source>
        <dbReference type="Proteomes" id="UP000001283"/>
    </source>
</evidence>
<reference evidence="2 3" key="1">
    <citation type="journal article" date="2011" name="J. Bacteriol.">
        <title>Complete genome sequence of the industrial strain Bacillus megaterium WSH-002.</title>
        <authorList>
            <person name="Liu L."/>
            <person name="Li Y."/>
            <person name="Zhang J."/>
            <person name="Zou W."/>
            <person name="Zhou Z."/>
            <person name="Liu J."/>
            <person name="Li X."/>
            <person name="Wang L."/>
            <person name="Chen J."/>
        </authorList>
    </citation>
    <scope>NUCLEOTIDE SEQUENCE [LARGE SCALE GENOMIC DNA]</scope>
    <source>
        <strain evidence="2 3">WSH-002</strain>
    </source>
</reference>